<dbReference type="Pfam" id="PF08281">
    <property type="entry name" value="Sigma70_r4_2"/>
    <property type="match status" value="1"/>
</dbReference>
<name>A0A1F6E670_9BACT</name>
<proteinExistence type="inferred from homology"/>
<evidence type="ECO:0000256" key="1">
    <source>
        <dbReference type="ARBA" id="ARBA00010641"/>
    </source>
</evidence>
<dbReference type="Gene3D" id="1.10.1740.10">
    <property type="match status" value="1"/>
</dbReference>
<evidence type="ECO:0000259" key="5">
    <source>
        <dbReference type="Pfam" id="PF04542"/>
    </source>
</evidence>
<feature type="domain" description="RNA polymerase sigma-70 region 2" evidence="5">
    <location>
        <begin position="38"/>
        <end position="96"/>
    </location>
</feature>
<accession>A0A1F6E670</accession>
<dbReference type="InterPro" id="IPR014284">
    <property type="entry name" value="RNA_pol_sigma-70_dom"/>
</dbReference>
<dbReference type="InterPro" id="IPR039425">
    <property type="entry name" value="RNA_pol_sigma-70-like"/>
</dbReference>
<dbReference type="GO" id="GO:0016987">
    <property type="term" value="F:sigma factor activity"/>
    <property type="evidence" value="ECO:0007669"/>
    <property type="project" value="UniProtKB-KW"/>
</dbReference>
<dbReference type="AlphaFoldDB" id="A0A1F6E670"/>
<evidence type="ECO:0000313" key="7">
    <source>
        <dbReference type="EMBL" id="OGG69121.1"/>
    </source>
</evidence>
<protein>
    <recommendedName>
        <fullName evidence="9">RNA polymerase sigma factor</fullName>
    </recommendedName>
</protein>
<evidence type="ECO:0000256" key="3">
    <source>
        <dbReference type="ARBA" id="ARBA00023082"/>
    </source>
</evidence>
<keyword evidence="4" id="KW-0804">Transcription</keyword>
<keyword evidence="2" id="KW-0805">Transcription regulation</keyword>
<evidence type="ECO:0000259" key="6">
    <source>
        <dbReference type="Pfam" id="PF08281"/>
    </source>
</evidence>
<dbReference type="SUPFAM" id="SSF88659">
    <property type="entry name" value="Sigma3 and sigma4 domains of RNA polymerase sigma factors"/>
    <property type="match status" value="1"/>
</dbReference>
<dbReference type="GO" id="GO:0003677">
    <property type="term" value="F:DNA binding"/>
    <property type="evidence" value="ECO:0007669"/>
    <property type="project" value="InterPro"/>
</dbReference>
<organism evidence="7 8">
    <name type="scientific">Candidatus Kaiserbacteria bacterium RIFCSPHIGHO2_12_FULL_53_13</name>
    <dbReference type="NCBI Taxonomy" id="1798502"/>
    <lineage>
        <taxon>Bacteria</taxon>
        <taxon>Candidatus Kaiseribacteriota</taxon>
    </lineage>
</organism>
<dbReference type="InterPro" id="IPR036388">
    <property type="entry name" value="WH-like_DNA-bd_sf"/>
</dbReference>
<comment type="similarity">
    <text evidence="1">Belongs to the sigma-70 factor family. ECF subfamily.</text>
</comment>
<dbReference type="InterPro" id="IPR013324">
    <property type="entry name" value="RNA_pol_sigma_r3/r4-like"/>
</dbReference>
<gene>
    <name evidence="7" type="ORF">A3F27_03375</name>
</gene>
<dbReference type="PANTHER" id="PTHR43133:SF25">
    <property type="entry name" value="RNA POLYMERASE SIGMA FACTOR RFAY-RELATED"/>
    <property type="match status" value="1"/>
</dbReference>
<dbReference type="SUPFAM" id="SSF88946">
    <property type="entry name" value="Sigma2 domain of RNA polymerase sigma factors"/>
    <property type="match status" value="1"/>
</dbReference>
<dbReference type="InterPro" id="IPR013249">
    <property type="entry name" value="RNA_pol_sigma70_r4_t2"/>
</dbReference>
<dbReference type="Proteomes" id="UP000176689">
    <property type="component" value="Unassembled WGS sequence"/>
</dbReference>
<evidence type="ECO:0008006" key="9">
    <source>
        <dbReference type="Google" id="ProtNLM"/>
    </source>
</evidence>
<dbReference type="Pfam" id="PF04542">
    <property type="entry name" value="Sigma70_r2"/>
    <property type="match status" value="1"/>
</dbReference>
<reference evidence="7 8" key="1">
    <citation type="journal article" date="2016" name="Nat. Commun.">
        <title>Thousands of microbial genomes shed light on interconnected biogeochemical processes in an aquifer system.</title>
        <authorList>
            <person name="Anantharaman K."/>
            <person name="Brown C.T."/>
            <person name="Hug L.A."/>
            <person name="Sharon I."/>
            <person name="Castelle C.J."/>
            <person name="Probst A.J."/>
            <person name="Thomas B.C."/>
            <person name="Singh A."/>
            <person name="Wilkins M.J."/>
            <person name="Karaoz U."/>
            <person name="Brodie E.L."/>
            <person name="Williams K.H."/>
            <person name="Hubbard S.S."/>
            <person name="Banfield J.F."/>
        </authorList>
    </citation>
    <scope>NUCLEOTIDE SEQUENCE [LARGE SCALE GENOMIC DNA]</scope>
</reference>
<dbReference type="InterPro" id="IPR007627">
    <property type="entry name" value="RNA_pol_sigma70_r2"/>
</dbReference>
<keyword evidence="3" id="KW-0731">Sigma factor</keyword>
<evidence type="ECO:0000256" key="2">
    <source>
        <dbReference type="ARBA" id="ARBA00023015"/>
    </source>
</evidence>
<evidence type="ECO:0000256" key="4">
    <source>
        <dbReference type="ARBA" id="ARBA00023163"/>
    </source>
</evidence>
<feature type="domain" description="RNA polymerase sigma factor 70 region 4 type 2" evidence="6">
    <location>
        <begin position="139"/>
        <end position="184"/>
    </location>
</feature>
<sequence length="201" mass="22467">MSESSEGGLNKRRPVRESVPNGETFEGVLSKCSPGLLKQAKWLTRNLMNSTVVAEELVQETLLKALESRETFQLGTNMGAWTRKILKNKFNSHFRKPHLRREVGVEDVESLIARVESPDKNPESILATRRLLNKTLKDIGRLPLRQRQALELTAVGSTPDEIADEMSSNKKTVKANVFRGRQTLRGKLSGEDLDAIRSSGT</sequence>
<dbReference type="NCBIfam" id="TIGR02937">
    <property type="entry name" value="sigma70-ECF"/>
    <property type="match status" value="1"/>
</dbReference>
<comment type="caution">
    <text evidence="7">The sequence shown here is derived from an EMBL/GenBank/DDBJ whole genome shotgun (WGS) entry which is preliminary data.</text>
</comment>
<evidence type="ECO:0000313" key="8">
    <source>
        <dbReference type="Proteomes" id="UP000176689"/>
    </source>
</evidence>
<dbReference type="Gene3D" id="1.10.10.10">
    <property type="entry name" value="Winged helix-like DNA-binding domain superfamily/Winged helix DNA-binding domain"/>
    <property type="match status" value="1"/>
</dbReference>
<dbReference type="PANTHER" id="PTHR43133">
    <property type="entry name" value="RNA POLYMERASE ECF-TYPE SIGMA FACTO"/>
    <property type="match status" value="1"/>
</dbReference>
<dbReference type="EMBL" id="MFLP01000038">
    <property type="protein sequence ID" value="OGG69121.1"/>
    <property type="molecule type" value="Genomic_DNA"/>
</dbReference>
<dbReference type="InterPro" id="IPR013325">
    <property type="entry name" value="RNA_pol_sigma_r2"/>
</dbReference>
<dbReference type="GO" id="GO:0006352">
    <property type="term" value="P:DNA-templated transcription initiation"/>
    <property type="evidence" value="ECO:0007669"/>
    <property type="project" value="InterPro"/>
</dbReference>